<feature type="region of interest" description="Disordered" evidence="2">
    <location>
        <begin position="86"/>
        <end position="164"/>
    </location>
</feature>
<dbReference type="Proteomes" id="UP001208570">
    <property type="component" value="Unassembled WGS sequence"/>
</dbReference>
<dbReference type="EMBL" id="JAODUP010000154">
    <property type="protein sequence ID" value="KAK2159361.1"/>
    <property type="molecule type" value="Genomic_DNA"/>
</dbReference>
<feature type="compositionally biased region" description="Basic and acidic residues" evidence="2">
    <location>
        <begin position="118"/>
        <end position="136"/>
    </location>
</feature>
<evidence type="ECO:0000256" key="2">
    <source>
        <dbReference type="SAM" id="MobiDB-lite"/>
    </source>
</evidence>
<feature type="region of interest" description="Disordered" evidence="2">
    <location>
        <begin position="197"/>
        <end position="248"/>
    </location>
</feature>
<gene>
    <name evidence="3" type="ORF">LSH36_154g05007</name>
</gene>
<dbReference type="InterPro" id="IPR026175">
    <property type="entry name" value="MIPOL1"/>
</dbReference>
<evidence type="ECO:0000313" key="3">
    <source>
        <dbReference type="EMBL" id="KAK2159361.1"/>
    </source>
</evidence>
<protein>
    <recommendedName>
        <fullName evidence="5">Mirror-image polydactyly gene 1 protein</fullName>
    </recommendedName>
</protein>
<keyword evidence="1" id="KW-0175">Coiled coil</keyword>
<feature type="region of interest" description="Disordered" evidence="2">
    <location>
        <begin position="1"/>
        <end position="27"/>
    </location>
</feature>
<evidence type="ECO:0000313" key="4">
    <source>
        <dbReference type="Proteomes" id="UP001208570"/>
    </source>
</evidence>
<feature type="coiled-coil region" evidence="1">
    <location>
        <begin position="33"/>
        <end position="74"/>
    </location>
</feature>
<sequence length="488" mass="55009">MAESADSDYHRRLDRSPEKEEFTRLPVPDKQLISQLRSATEHIRVKLDNLRDENEDIERDATREAALRKALEERMDQLVDMYGDPAVTQELRDRLPRAKKDDPVMSWKKQMNEMSEQDDLHPEPHRNSSGEKDFSRKSHSPPISGYNPHGGYTHYPQQSAISGHYPNFPPSGYYPPPPPLYPMATPPVVYMVSQPPPSTAVSGAHTPAPGAPSMDHAPSTSQTNQPTTESESDNRREAAPLPKKDACVQREQNRQIALLLAELDAARDLNKKLQQHLVSTQQELESLKISQKTREAAIEVDSTRKASALVEEIYKAQKQREEAIMCRLKLANEERDEAVLKLRNLEIGKNQDDTDGPVNGSGLNMKDLLAKLGSLDSSAPVNEHGGQLIDAINNRKQHHGQMVTEEMKVILEERDNAVAKCNKLEADVISLTRQLRGRTPDKQQQTALQENISNIDSEKVIKSSRRLRFGGVCARSRRRTSRDRTIDQ</sequence>
<proteinExistence type="predicted"/>
<dbReference type="PANTHER" id="PTHR22089:SF2">
    <property type="entry name" value="MIRROR-IMAGE POLYDACTYLY GENE 1 PROTEIN"/>
    <property type="match status" value="1"/>
</dbReference>
<comment type="caution">
    <text evidence="3">The sequence shown here is derived from an EMBL/GenBank/DDBJ whole genome shotgun (WGS) entry which is preliminary data.</text>
</comment>
<keyword evidence="4" id="KW-1185">Reference proteome</keyword>
<name>A0AAD9JUD7_9ANNE</name>
<feature type="coiled-coil region" evidence="1">
    <location>
        <begin position="407"/>
        <end position="434"/>
    </location>
</feature>
<feature type="compositionally biased region" description="Basic and acidic residues" evidence="2">
    <location>
        <begin position="7"/>
        <end position="23"/>
    </location>
</feature>
<accession>A0AAD9JUD7</accession>
<feature type="compositionally biased region" description="Basic and acidic residues" evidence="2">
    <location>
        <begin position="232"/>
        <end position="248"/>
    </location>
</feature>
<feature type="compositionally biased region" description="Basic and acidic residues" evidence="2">
    <location>
        <begin position="90"/>
        <end position="103"/>
    </location>
</feature>
<feature type="coiled-coil region" evidence="1">
    <location>
        <begin position="256"/>
        <end position="290"/>
    </location>
</feature>
<dbReference type="PANTHER" id="PTHR22089">
    <property type="entry name" value="MIRROR-IMAGE POLYDACTYLY GENE 1 PROTEIN"/>
    <property type="match status" value="1"/>
</dbReference>
<dbReference type="AlphaFoldDB" id="A0AAD9JUD7"/>
<evidence type="ECO:0000256" key="1">
    <source>
        <dbReference type="SAM" id="Coils"/>
    </source>
</evidence>
<evidence type="ECO:0008006" key="5">
    <source>
        <dbReference type="Google" id="ProtNLM"/>
    </source>
</evidence>
<organism evidence="3 4">
    <name type="scientific">Paralvinella palmiformis</name>
    <dbReference type="NCBI Taxonomy" id="53620"/>
    <lineage>
        <taxon>Eukaryota</taxon>
        <taxon>Metazoa</taxon>
        <taxon>Spiralia</taxon>
        <taxon>Lophotrochozoa</taxon>
        <taxon>Annelida</taxon>
        <taxon>Polychaeta</taxon>
        <taxon>Sedentaria</taxon>
        <taxon>Canalipalpata</taxon>
        <taxon>Terebellida</taxon>
        <taxon>Terebelliformia</taxon>
        <taxon>Alvinellidae</taxon>
        <taxon>Paralvinella</taxon>
    </lineage>
</organism>
<reference evidence="3" key="1">
    <citation type="journal article" date="2023" name="Mol. Biol. Evol.">
        <title>Third-Generation Sequencing Reveals the Adaptive Role of the Epigenome in Three Deep-Sea Polychaetes.</title>
        <authorList>
            <person name="Perez M."/>
            <person name="Aroh O."/>
            <person name="Sun Y."/>
            <person name="Lan Y."/>
            <person name="Juniper S.K."/>
            <person name="Young C.R."/>
            <person name="Angers B."/>
            <person name="Qian P.Y."/>
        </authorList>
    </citation>
    <scope>NUCLEOTIDE SEQUENCE</scope>
    <source>
        <strain evidence="3">P08H-3</strain>
    </source>
</reference>
<feature type="compositionally biased region" description="Polar residues" evidence="2">
    <location>
        <begin position="218"/>
        <end position="229"/>
    </location>
</feature>